<name>A0ABS3Z719_9GAMM</name>
<dbReference type="Proteomes" id="UP000810171">
    <property type="component" value="Unassembled WGS sequence"/>
</dbReference>
<dbReference type="Pfam" id="PF20027">
    <property type="entry name" value="DUF6435"/>
    <property type="match status" value="1"/>
</dbReference>
<dbReference type="RefSeq" id="WP_209286113.1">
    <property type="nucleotide sequence ID" value="NZ_JACVEW010000002.1"/>
</dbReference>
<evidence type="ECO:0000313" key="2">
    <source>
        <dbReference type="Proteomes" id="UP000810171"/>
    </source>
</evidence>
<protein>
    <submittedName>
        <fullName evidence="1">Lacal_2735 family protein</fullName>
    </submittedName>
</protein>
<accession>A0ABS3Z719</accession>
<reference evidence="1 2" key="1">
    <citation type="submission" date="2020-09" db="EMBL/GenBank/DDBJ databases">
        <authorList>
            <person name="Tanuku N.R.S."/>
        </authorList>
    </citation>
    <scope>NUCLEOTIDE SEQUENCE [LARGE SCALE GENOMIC DNA]</scope>
    <source>
        <strain evidence="1 2">AK62</strain>
    </source>
</reference>
<organism evidence="1 2">
    <name type="scientific">Marinobacterium alkalitolerans</name>
    <dbReference type="NCBI Taxonomy" id="1542925"/>
    <lineage>
        <taxon>Bacteria</taxon>
        <taxon>Pseudomonadati</taxon>
        <taxon>Pseudomonadota</taxon>
        <taxon>Gammaproteobacteria</taxon>
        <taxon>Oceanospirillales</taxon>
        <taxon>Oceanospirillaceae</taxon>
        <taxon>Marinobacterium</taxon>
    </lineage>
</organism>
<sequence>MFAFLKSDPTKKLKKRHSILLEQAMQAQRKGDIRTYSELTAEAEKVADEIQRLGANKA</sequence>
<gene>
    <name evidence="1" type="ORF">H9C73_02025</name>
</gene>
<evidence type="ECO:0000313" key="1">
    <source>
        <dbReference type="EMBL" id="MBP0047499.1"/>
    </source>
</evidence>
<dbReference type="EMBL" id="JACVEW010000002">
    <property type="protein sequence ID" value="MBP0047499.1"/>
    <property type="molecule type" value="Genomic_DNA"/>
</dbReference>
<keyword evidence="2" id="KW-1185">Reference proteome</keyword>
<comment type="caution">
    <text evidence="1">The sequence shown here is derived from an EMBL/GenBank/DDBJ whole genome shotgun (WGS) entry which is preliminary data.</text>
</comment>
<dbReference type="InterPro" id="IPR045493">
    <property type="entry name" value="DUF6435"/>
</dbReference>
<proteinExistence type="predicted"/>
<dbReference type="NCBIfam" id="NF033487">
    <property type="entry name" value="Lacal_2735_fam"/>
    <property type="match status" value="1"/>
</dbReference>